<gene>
    <name evidence="2" type="ORF">SAMN04488503_0554</name>
</gene>
<name>A0A238XZV9_9BACT</name>
<keyword evidence="3" id="KW-1185">Reference proteome</keyword>
<dbReference type="OrthoDB" id="9805817at2"/>
<dbReference type="InterPro" id="IPR025350">
    <property type="entry name" value="DUF4254"/>
</dbReference>
<dbReference type="RefSeq" id="WP_089271462.1">
    <property type="nucleotide sequence ID" value="NZ_FZOC01000001.1"/>
</dbReference>
<dbReference type="EMBL" id="FZOC01000001">
    <property type="protein sequence ID" value="SNR64232.1"/>
    <property type="molecule type" value="Genomic_DNA"/>
</dbReference>
<organism evidence="2 3">
    <name type="scientific">Humidesulfovibrio mexicanus</name>
    <dbReference type="NCBI Taxonomy" id="147047"/>
    <lineage>
        <taxon>Bacteria</taxon>
        <taxon>Pseudomonadati</taxon>
        <taxon>Thermodesulfobacteriota</taxon>
        <taxon>Desulfovibrionia</taxon>
        <taxon>Desulfovibrionales</taxon>
        <taxon>Desulfovibrionaceae</taxon>
        <taxon>Humidesulfovibrio</taxon>
    </lineage>
</organism>
<proteinExistence type="predicted"/>
<evidence type="ECO:0000256" key="1">
    <source>
        <dbReference type="SAM" id="Coils"/>
    </source>
</evidence>
<dbReference type="Pfam" id="PF14063">
    <property type="entry name" value="DUF4254"/>
    <property type="match status" value="1"/>
</dbReference>
<accession>A0A238XZV9</accession>
<reference evidence="2 3" key="1">
    <citation type="submission" date="2017-06" db="EMBL/GenBank/DDBJ databases">
        <authorList>
            <person name="Kim H.J."/>
            <person name="Triplett B.A."/>
        </authorList>
    </citation>
    <scope>NUCLEOTIDE SEQUENCE [LARGE SCALE GENOMIC DNA]</scope>
    <source>
        <strain evidence="2 3">DSM 13116</strain>
    </source>
</reference>
<sequence length="218" mass="25146">MKNLCFDDIRSLLRKAFEAQAETVADWHRQEPDFPVDLPEAQDQEGFLELLSRQHWCNFRLWHVEDRARRKDAGAELIADCKYAIDKLNQERNDLIERLDTFLVRAFAPILPSAPQGGRQRYNTETIGVALDRASILALKIYHMGEQAERAGVTSDFVAECQRKASVLVEQRADLLDSVLDLVEDYAVGLKRPKVYYQFKMYNDPRLNPELYTRKAGA</sequence>
<evidence type="ECO:0000313" key="2">
    <source>
        <dbReference type="EMBL" id="SNR64232.1"/>
    </source>
</evidence>
<protein>
    <recommendedName>
        <fullName evidence="4">DUF4254 domain-containing protein</fullName>
    </recommendedName>
</protein>
<keyword evidence="1" id="KW-0175">Coiled coil</keyword>
<evidence type="ECO:0008006" key="4">
    <source>
        <dbReference type="Google" id="ProtNLM"/>
    </source>
</evidence>
<dbReference type="AlphaFoldDB" id="A0A238XZV9"/>
<evidence type="ECO:0000313" key="3">
    <source>
        <dbReference type="Proteomes" id="UP000198324"/>
    </source>
</evidence>
<feature type="coiled-coil region" evidence="1">
    <location>
        <begin position="78"/>
        <end position="105"/>
    </location>
</feature>
<dbReference type="Proteomes" id="UP000198324">
    <property type="component" value="Unassembled WGS sequence"/>
</dbReference>